<comment type="caution">
    <text evidence="5">The sequence shown here is derived from an EMBL/GenBank/DDBJ whole genome shotgun (WGS) entry which is preliminary data.</text>
</comment>
<dbReference type="GO" id="GO:0071949">
    <property type="term" value="F:FAD binding"/>
    <property type="evidence" value="ECO:0007669"/>
    <property type="project" value="InterPro"/>
</dbReference>
<evidence type="ECO:0000256" key="2">
    <source>
        <dbReference type="ARBA" id="ARBA00022827"/>
    </source>
</evidence>
<keyword evidence="1" id="KW-0285">Flavoprotein</keyword>
<gene>
    <name evidence="5" type="ORF">ENE75_19390</name>
</gene>
<dbReference type="PANTHER" id="PTHR42659:SF2">
    <property type="entry name" value="XANTHINE DEHYDROGENASE SUBUNIT C-RELATED"/>
    <property type="match status" value="1"/>
</dbReference>
<dbReference type="PANTHER" id="PTHR42659">
    <property type="entry name" value="XANTHINE DEHYDROGENASE SUBUNIT C-RELATED"/>
    <property type="match status" value="1"/>
</dbReference>
<dbReference type="SUPFAM" id="SSF55447">
    <property type="entry name" value="CO dehydrogenase flavoprotein C-terminal domain-like"/>
    <property type="match status" value="1"/>
</dbReference>
<keyword evidence="3" id="KW-0560">Oxidoreductase</keyword>
<evidence type="ECO:0000256" key="3">
    <source>
        <dbReference type="ARBA" id="ARBA00023002"/>
    </source>
</evidence>
<dbReference type="PROSITE" id="PS51387">
    <property type="entry name" value="FAD_PCMH"/>
    <property type="match status" value="1"/>
</dbReference>
<dbReference type="InterPro" id="IPR036683">
    <property type="entry name" value="CO_DH_flav_C_dom_sf"/>
</dbReference>
<dbReference type="InterPro" id="IPR016167">
    <property type="entry name" value="FAD-bd_PCMH_sub1"/>
</dbReference>
<keyword evidence="6" id="KW-1185">Reference proteome</keyword>
<dbReference type="InterPro" id="IPR005107">
    <property type="entry name" value="CO_DH_flav_C"/>
</dbReference>
<reference evidence="5 6" key="1">
    <citation type="submission" date="2019-01" db="EMBL/GenBank/DDBJ databases">
        <authorList>
            <person name="Chen W.-M."/>
        </authorList>
    </citation>
    <scope>NUCLEOTIDE SEQUENCE [LARGE SCALE GENOMIC DNA]</scope>
    <source>
        <strain evidence="5 6">ICH-3</strain>
    </source>
</reference>
<dbReference type="RefSeq" id="WP_128199973.1">
    <property type="nucleotide sequence ID" value="NZ_SACT01000007.1"/>
</dbReference>
<accession>A0A3S2VVC9</accession>
<dbReference type="Pfam" id="PF00941">
    <property type="entry name" value="FAD_binding_5"/>
    <property type="match status" value="1"/>
</dbReference>
<dbReference type="InterPro" id="IPR016166">
    <property type="entry name" value="FAD-bd_PCMH"/>
</dbReference>
<organism evidence="5 6">
    <name type="scientific">Rubrivivax albus</name>
    <dbReference type="NCBI Taxonomy" id="2499835"/>
    <lineage>
        <taxon>Bacteria</taxon>
        <taxon>Pseudomonadati</taxon>
        <taxon>Pseudomonadota</taxon>
        <taxon>Betaproteobacteria</taxon>
        <taxon>Burkholderiales</taxon>
        <taxon>Sphaerotilaceae</taxon>
        <taxon>Rubrivivax</taxon>
    </lineage>
</organism>
<sequence>MQAFSYQTATSVAAAAAALNDESKLVAGGQSLLPSMRLGLAAPEALIDLGGIADLKGISVSGSTVKIGAMTTHADVAANADVKRLIPALADLAGNIGDRQVRNRGTLGGSLANNDPAACYPAAVLGLGATVHTNQRDITADDFFQGLYMTALEDGEIITAVSFPVPQAAGWQKFKQPASRFSLVGVFVSKGAGGVRVAVTGAGGNGVFRVKAIEDALAANWSAAAAQAVKVSADGLNSDLHGSAEYRAALIPVLAGRAVGG</sequence>
<dbReference type="FunFam" id="3.30.465.10:FF:000017">
    <property type="entry name" value="Xanthine dehydrogenase, FAD binding subunit"/>
    <property type="match status" value="1"/>
</dbReference>
<dbReference type="EMBL" id="SACT01000007">
    <property type="protein sequence ID" value="RVT49801.1"/>
    <property type="molecule type" value="Genomic_DNA"/>
</dbReference>
<dbReference type="InterPro" id="IPR002346">
    <property type="entry name" value="Mopterin_DH_FAD-bd"/>
</dbReference>
<dbReference type="InterPro" id="IPR051312">
    <property type="entry name" value="Diverse_Substr_Oxidored"/>
</dbReference>
<dbReference type="Gene3D" id="3.30.43.10">
    <property type="entry name" value="Uridine Diphospho-n-acetylenolpyruvylglucosamine Reductase, domain 2"/>
    <property type="match status" value="1"/>
</dbReference>
<evidence type="ECO:0000313" key="5">
    <source>
        <dbReference type="EMBL" id="RVT49801.1"/>
    </source>
</evidence>
<feature type="domain" description="FAD-binding PCMH-type" evidence="4">
    <location>
        <begin position="1"/>
        <end position="168"/>
    </location>
</feature>
<proteinExistence type="predicted"/>
<protein>
    <submittedName>
        <fullName evidence="5">Xanthine dehydrogenase family protein subunit M</fullName>
    </submittedName>
</protein>
<dbReference type="GO" id="GO:0016491">
    <property type="term" value="F:oxidoreductase activity"/>
    <property type="evidence" value="ECO:0007669"/>
    <property type="project" value="UniProtKB-KW"/>
</dbReference>
<keyword evidence="2" id="KW-0274">FAD</keyword>
<evidence type="ECO:0000256" key="1">
    <source>
        <dbReference type="ARBA" id="ARBA00022630"/>
    </source>
</evidence>
<evidence type="ECO:0000259" key="4">
    <source>
        <dbReference type="PROSITE" id="PS51387"/>
    </source>
</evidence>
<name>A0A3S2VVC9_9BURK</name>
<dbReference type="AlphaFoldDB" id="A0A3S2VVC9"/>
<dbReference type="InterPro" id="IPR036318">
    <property type="entry name" value="FAD-bd_PCMH-like_sf"/>
</dbReference>
<dbReference type="OrthoDB" id="9793944at2"/>
<dbReference type="Proteomes" id="UP000288178">
    <property type="component" value="Unassembled WGS sequence"/>
</dbReference>
<dbReference type="SMART" id="SM01092">
    <property type="entry name" value="CO_deh_flav_C"/>
    <property type="match status" value="1"/>
</dbReference>
<dbReference type="Gene3D" id="3.30.390.50">
    <property type="entry name" value="CO dehydrogenase flavoprotein, C-terminal domain"/>
    <property type="match status" value="1"/>
</dbReference>
<dbReference type="Gene3D" id="3.30.465.10">
    <property type="match status" value="1"/>
</dbReference>
<dbReference type="InterPro" id="IPR016169">
    <property type="entry name" value="FAD-bd_PCMH_sub2"/>
</dbReference>
<evidence type="ECO:0000313" key="6">
    <source>
        <dbReference type="Proteomes" id="UP000288178"/>
    </source>
</evidence>
<dbReference type="SUPFAM" id="SSF56176">
    <property type="entry name" value="FAD-binding/transporter-associated domain-like"/>
    <property type="match status" value="1"/>
</dbReference>